<feature type="transmembrane region" description="Helical" evidence="10">
    <location>
        <begin position="20"/>
        <end position="46"/>
    </location>
</feature>
<keyword evidence="7" id="KW-0675">Receptor</keyword>
<dbReference type="Proteomes" id="UP000275408">
    <property type="component" value="Unassembled WGS sequence"/>
</dbReference>
<feature type="transmembrane region" description="Helical" evidence="10">
    <location>
        <begin position="58"/>
        <end position="85"/>
    </location>
</feature>
<evidence type="ECO:0000256" key="6">
    <source>
        <dbReference type="ARBA" id="ARBA00023136"/>
    </source>
</evidence>
<keyword evidence="4 10" id="KW-1133">Transmembrane helix</keyword>
<evidence type="ECO:0000256" key="5">
    <source>
        <dbReference type="ARBA" id="ARBA00023040"/>
    </source>
</evidence>
<evidence type="ECO:0000313" key="12">
    <source>
        <dbReference type="EMBL" id="RMX36967.1"/>
    </source>
</evidence>
<dbReference type="InterPro" id="IPR017452">
    <property type="entry name" value="GPCR_Rhodpsn_7TM"/>
</dbReference>
<dbReference type="Pfam" id="PF10320">
    <property type="entry name" value="7TM_GPCR_Srsx"/>
    <property type="match status" value="1"/>
</dbReference>
<evidence type="ECO:0000256" key="2">
    <source>
        <dbReference type="ARBA" id="ARBA00022475"/>
    </source>
</evidence>
<reference evidence="12 13" key="1">
    <citation type="journal article" date="2018" name="Sci. Rep.">
        <title>Comparative analysis of the Pocillopora damicornis genome highlights role of immune system in coral evolution.</title>
        <authorList>
            <person name="Cunning R."/>
            <person name="Bay R.A."/>
            <person name="Gillette P."/>
            <person name="Baker A.C."/>
            <person name="Traylor-Knowles N."/>
        </authorList>
    </citation>
    <scope>NUCLEOTIDE SEQUENCE [LARGE SCALE GENOMIC DNA]</scope>
    <source>
        <strain evidence="12">RSMAS</strain>
        <tissue evidence="12">Whole animal</tissue>
    </source>
</reference>
<keyword evidence="8" id="KW-0325">Glycoprotein</keyword>
<feature type="domain" description="G-protein coupled receptors family 1 profile" evidence="11">
    <location>
        <begin position="37"/>
        <end position="289"/>
    </location>
</feature>
<dbReference type="PANTHER" id="PTHR24246:SF27">
    <property type="entry name" value="ADENOSINE RECEPTOR, ISOFORM A"/>
    <property type="match status" value="1"/>
</dbReference>
<evidence type="ECO:0000259" key="11">
    <source>
        <dbReference type="PROSITE" id="PS50262"/>
    </source>
</evidence>
<feature type="transmembrane region" description="Helical" evidence="10">
    <location>
        <begin position="150"/>
        <end position="170"/>
    </location>
</feature>
<dbReference type="OrthoDB" id="6147321at2759"/>
<proteinExistence type="predicted"/>
<feature type="transmembrane region" description="Helical" evidence="10">
    <location>
        <begin position="105"/>
        <end position="129"/>
    </location>
</feature>
<keyword evidence="9" id="KW-0807">Transducer</keyword>
<name>A0A3M6T6C4_POCDA</name>
<keyword evidence="2" id="KW-1003">Cell membrane</keyword>
<keyword evidence="5" id="KW-0297">G-protein coupled receptor</keyword>
<gene>
    <name evidence="12" type="ORF">pdam_00005048</name>
</gene>
<dbReference type="AlphaFoldDB" id="A0A3M6T6C4"/>
<dbReference type="EMBL" id="RCHS01004212">
    <property type="protein sequence ID" value="RMX36967.1"/>
    <property type="molecule type" value="Genomic_DNA"/>
</dbReference>
<dbReference type="Gene3D" id="1.20.1070.10">
    <property type="entry name" value="Rhodopsin 7-helix transmembrane proteins"/>
    <property type="match status" value="1"/>
</dbReference>
<dbReference type="SUPFAM" id="SSF81321">
    <property type="entry name" value="Family A G protein-coupled receptor-like"/>
    <property type="match status" value="1"/>
</dbReference>
<evidence type="ECO:0000256" key="7">
    <source>
        <dbReference type="ARBA" id="ARBA00023170"/>
    </source>
</evidence>
<dbReference type="SMART" id="SM01381">
    <property type="entry name" value="7TM_GPCR_Srsx"/>
    <property type="match status" value="1"/>
</dbReference>
<evidence type="ECO:0000256" key="9">
    <source>
        <dbReference type="ARBA" id="ARBA00023224"/>
    </source>
</evidence>
<evidence type="ECO:0000256" key="1">
    <source>
        <dbReference type="ARBA" id="ARBA00004651"/>
    </source>
</evidence>
<dbReference type="PANTHER" id="PTHR24246">
    <property type="entry name" value="OLFACTORY RECEPTOR AND ADENOSINE RECEPTOR"/>
    <property type="match status" value="1"/>
</dbReference>
<sequence>MGPGPTVPTQRPFHSYSSFFLAHIVIDFVISTPAILSNAILLITIFRDSRRQKQLCKSSFTLLVMNLSLCDFISGAVPGCGSLYYDYMIFHTRTDEKLVGIRVMIITTGIITNVVGSCTVMAMSFDRLFAMESPLRYKTQVDVAKKKTKIFIIAVWIYALLFVGLSRIGISQEISTLLYCHLHLSLPLIILAVVFWESYHALRLHTNQVRTLSPTDEPMFYAHRKRERKVLKAILIVLALFYLTFTPQFIALNITFFRPRMKTEVGFRSFLYTANKILLISSSINPFIYAWRIPKYRRAFKAIFKRGSMSNQQISNIASLTISSRDARSEGSLDTSVVSE</sequence>
<organism evidence="12 13">
    <name type="scientific">Pocillopora damicornis</name>
    <name type="common">Cauliflower coral</name>
    <name type="synonym">Millepora damicornis</name>
    <dbReference type="NCBI Taxonomy" id="46731"/>
    <lineage>
        <taxon>Eukaryota</taxon>
        <taxon>Metazoa</taxon>
        <taxon>Cnidaria</taxon>
        <taxon>Anthozoa</taxon>
        <taxon>Hexacorallia</taxon>
        <taxon>Scleractinia</taxon>
        <taxon>Astrocoeniina</taxon>
        <taxon>Pocilloporidae</taxon>
        <taxon>Pocillopora</taxon>
    </lineage>
</organism>
<feature type="transmembrane region" description="Helical" evidence="10">
    <location>
        <begin position="176"/>
        <end position="196"/>
    </location>
</feature>
<dbReference type="PRINTS" id="PR00237">
    <property type="entry name" value="GPCRRHODOPSN"/>
</dbReference>
<dbReference type="InterPro" id="IPR000276">
    <property type="entry name" value="GPCR_Rhodpsn"/>
</dbReference>
<feature type="transmembrane region" description="Helical" evidence="10">
    <location>
        <begin position="270"/>
        <end position="291"/>
    </location>
</feature>
<evidence type="ECO:0000313" key="13">
    <source>
        <dbReference type="Proteomes" id="UP000275408"/>
    </source>
</evidence>
<evidence type="ECO:0000256" key="8">
    <source>
        <dbReference type="ARBA" id="ARBA00023180"/>
    </source>
</evidence>
<comment type="caution">
    <text evidence="12">The sequence shown here is derived from an EMBL/GenBank/DDBJ whole genome shotgun (WGS) entry which is preliminary data.</text>
</comment>
<dbReference type="GO" id="GO:0004930">
    <property type="term" value="F:G protein-coupled receptor activity"/>
    <property type="evidence" value="ECO:0007669"/>
    <property type="project" value="UniProtKB-KW"/>
</dbReference>
<evidence type="ECO:0000256" key="3">
    <source>
        <dbReference type="ARBA" id="ARBA00022692"/>
    </source>
</evidence>
<dbReference type="PROSITE" id="PS50262">
    <property type="entry name" value="G_PROTEIN_RECEP_F1_2"/>
    <property type="match status" value="1"/>
</dbReference>
<dbReference type="CDD" id="cd00637">
    <property type="entry name" value="7tm_classA_rhodopsin-like"/>
    <property type="match status" value="1"/>
</dbReference>
<comment type="subcellular location">
    <subcellularLocation>
        <location evidence="1">Cell membrane</location>
        <topology evidence="1">Multi-pass membrane protein</topology>
    </subcellularLocation>
</comment>
<keyword evidence="6 10" id="KW-0472">Membrane</keyword>
<keyword evidence="13" id="KW-1185">Reference proteome</keyword>
<accession>A0A3M6T6C4</accession>
<evidence type="ECO:0000256" key="4">
    <source>
        <dbReference type="ARBA" id="ARBA00022989"/>
    </source>
</evidence>
<dbReference type="InterPro" id="IPR019424">
    <property type="entry name" value="7TM_GPCR_Srsx"/>
</dbReference>
<protein>
    <recommendedName>
        <fullName evidence="11">G-protein coupled receptors family 1 profile domain-containing protein</fullName>
    </recommendedName>
</protein>
<keyword evidence="3 10" id="KW-0812">Transmembrane</keyword>
<feature type="transmembrane region" description="Helical" evidence="10">
    <location>
        <begin position="230"/>
        <end position="250"/>
    </location>
</feature>
<dbReference type="GO" id="GO:0005886">
    <property type="term" value="C:plasma membrane"/>
    <property type="evidence" value="ECO:0007669"/>
    <property type="project" value="UniProtKB-SubCell"/>
</dbReference>
<evidence type="ECO:0000256" key="10">
    <source>
        <dbReference type="SAM" id="Phobius"/>
    </source>
</evidence>